<reference evidence="2 3" key="1">
    <citation type="submission" date="2014-11" db="EMBL/GenBank/DDBJ databases">
        <title>Symbiosis island explosion on the genome of extra-slow-growing strains of soybean bradyrhizobia with massive insertion sequences.</title>
        <authorList>
            <person name="Iida T."/>
            <person name="Minamisawa K."/>
        </authorList>
    </citation>
    <scope>NUCLEOTIDE SEQUENCE [LARGE SCALE GENOMIC DNA]</scope>
    <source>
        <strain evidence="2 3">NK6</strain>
    </source>
</reference>
<evidence type="ECO:0000313" key="3">
    <source>
        <dbReference type="Proteomes" id="UP000063308"/>
    </source>
</evidence>
<protein>
    <submittedName>
        <fullName evidence="2">Uncharacterized protein</fullName>
    </submittedName>
</protein>
<evidence type="ECO:0000256" key="1">
    <source>
        <dbReference type="SAM" id="Phobius"/>
    </source>
</evidence>
<gene>
    <name evidence="2" type="ORF">NK6_4497</name>
</gene>
<sequence length="30" mass="3141">MAETIGIDSVAIIFISAIQLAISVQLPGRL</sequence>
<accession>A0A0E4BPW1</accession>
<dbReference type="EMBL" id="AP014685">
    <property type="protein sequence ID" value="BAR57664.1"/>
    <property type="molecule type" value="Genomic_DNA"/>
</dbReference>
<proteinExistence type="predicted"/>
<name>A0A0E4BPW1_9BRAD</name>
<feature type="transmembrane region" description="Helical" evidence="1">
    <location>
        <begin position="6"/>
        <end position="26"/>
    </location>
</feature>
<dbReference type="AlphaFoldDB" id="A0A0E4BPW1"/>
<evidence type="ECO:0000313" key="2">
    <source>
        <dbReference type="EMBL" id="BAR57664.1"/>
    </source>
</evidence>
<organism evidence="2 3">
    <name type="scientific">Bradyrhizobium diazoefficiens</name>
    <dbReference type="NCBI Taxonomy" id="1355477"/>
    <lineage>
        <taxon>Bacteria</taxon>
        <taxon>Pseudomonadati</taxon>
        <taxon>Pseudomonadota</taxon>
        <taxon>Alphaproteobacteria</taxon>
        <taxon>Hyphomicrobiales</taxon>
        <taxon>Nitrobacteraceae</taxon>
        <taxon>Bradyrhizobium</taxon>
    </lineage>
</organism>
<dbReference type="Proteomes" id="UP000063308">
    <property type="component" value="Chromosome"/>
</dbReference>
<keyword evidence="1" id="KW-1133">Transmembrane helix</keyword>
<keyword evidence="1" id="KW-0812">Transmembrane</keyword>
<keyword evidence="1" id="KW-0472">Membrane</keyword>